<dbReference type="GO" id="GO:0004252">
    <property type="term" value="F:serine-type endopeptidase activity"/>
    <property type="evidence" value="ECO:0007669"/>
    <property type="project" value="InterPro"/>
</dbReference>
<dbReference type="OrthoDB" id="9766923at2"/>
<dbReference type="Gene3D" id="3.40.50.200">
    <property type="entry name" value="Peptidase S8/S53 domain"/>
    <property type="match status" value="1"/>
</dbReference>
<reference evidence="8 9" key="1">
    <citation type="submission" date="2016-10" db="EMBL/GenBank/DDBJ databases">
        <title>The Draft Genome Sequence of Actinokineospora bangkokensis 44EHWT reveals the biosynthetic pathway of antifungal compounds Thailandins with unusual extender unit butylmalonyl-CoA.</title>
        <authorList>
            <person name="Greule A."/>
            <person name="Intra B."/>
            <person name="Flemming S."/>
            <person name="Rommel M.G."/>
            <person name="Panbangred W."/>
            <person name="Bechthold A."/>
        </authorList>
    </citation>
    <scope>NUCLEOTIDE SEQUENCE [LARGE SCALE GENOMIC DNA]</scope>
    <source>
        <strain evidence="8 9">44EHW</strain>
    </source>
</reference>
<dbReference type="SUPFAM" id="SSF52743">
    <property type="entry name" value="Subtilisin-like"/>
    <property type="match status" value="1"/>
</dbReference>
<evidence type="ECO:0000259" key="7">
    <source>
        <dbReference type="Pfam" id="PF00082"/>
    </source>
</evidence>
<evidence type="ECO:0000313" key="8">
    <source>
        <dbReference type="EMBL" id="OLR91579.1"/>
    </source>
</evidence>
<comment type="caution">
    <text evidence="8">The sequence shown here is derived from an EMBL/GenBank/DDBJ whole genome shotgun (WGS) entry which is preliminary data.</text>
</comment>
<dbReference type="GO" id="GO:0005615">
    <property type="term" value="C:extracellular space"/>
    <property type="evidence" value="ECO:0007669"/>
    <property type="project" value="TreeGrafter"/>
</dbReference>
<feature type="chain" id="PRO_5012277180" description="Peptidase S8/S53 domain-containing protein" evidence="6">
    <location>
        <begin position="26"/>
        <end position="301"/>
    </location>
</feature>
<dbReference type="InterPro" id="IPR015500">
    <property type="entry name" value="Peptidase_S8_subtilisin-rel"/>
</dbReference>
<evidence type="ECO:0000313" key="9">
    <source>
        <dbReference type="Proteomes" id="UP000186040"/>
    </source>
</evidence>
<keyword evidence="4" id="KW-0720">Serine protease</keyword>
<accession>A0A1Q9LI10</accession>
<evidence type="ECO:0000256" key="5">
    <source>
        <dbReference type="PROSITE-ProRule" id="PRU01240"/>
    </source>
</evidence>
<evidence type="ECO:0000256" key="1">
    <source>
        <dbReference type="ARBA" id="ARBA00011073"/>
    </source>
</evidence>
<feature type="domain" description="Peptidase S8/S53" evidence="7">
    <location>
        <begin position="57"/>
        <end position="278"/>
    </location>
</feature>
<proteinExistence type="inferred from homology"/>
<evidence type="ECO:0000256" key="4">
    <source>
        <dbReference type="ARBA" id="ARBA00022825"/>
    </source>
</evidence>
<comment type="similarity">
    <text evidence="1 5">Belongs to the peptidase S8 family.</text>
</comment>
<gene>
    <name evidence="8" type="ORF">BJP25_25790</name>
</gene>
<organism evidence="8 9">
    <name type="scientific">Actinokineospora bangkokensis</name>
    <dbReference type="NCBI Taxonomy" id="1193682"/>
    <lineage>
        <taxon>Bacteria</taxon>
        <taxon>Bacillati</taxon>
        <taxon>Actinomycetota</taxon>
        <taxon>Actinomycetes</taxon>
        <taxon>Pseudonocardiales</taxon>
        <taxon>Pseudonocardiaceae</taxon>
        <taxon>Actinokineospora</taxon>
    </lineage>
</organism>
<dbReference type="PANTHER" id="PTHR43806">
    <property type="entry name" value="PEPTIDASE S8"/>
    <property type="match status" value="1"/>
</dbReference>
<dbReference type="PANTHER" id="PTHR43806:SF11">
    <property type="entry name" value="CEREVISIN-RELATED"/>
    <property type="match status" value="1"/>
</dbReference>
<evidence type="ECO:0000256" key="2">
    <source>
        <dbReference type="ARBA" id="ARBA00022670"/>
    </source>
</evidence>
<dbReference type="PROSITE" id="PS51892">
    <property type="entry name" value="SUBTILASE"/>
    <property type="match status" value="1"/>
</dbReference>
<dbReference type="InterPro" id="IPR036852">
    <property type="entry name" value="Peptidase_S8/S53_dom_sf"/>
</dbReference>
<dbReference type="InterPro" id="IPR000209">
    <property type="entry name" value="Peptidase_S8/S53_dom"/>
</dbReference>
<dbReference type="Proteomes" id="UP000186040">
    <property type="component" value="Unassembled WGS sequence"/>
</dbReference>
<dbReference type="AlphaFoldDB" id="A0A1Q9LI10"/>
<keyword evidence="3" id="KW-0378">Hydrolase</keyword>
<comment type="caution">
    <text evidence="5">Lacks conserved residue(s) required for the propagation of feature annotation.</text>
</comment>
<dbReference type="CDD" id="cd04077">
    <property type="entry name" value="Peptidases_S8_PCSK9_ProteinaseK_like"/>
    <property type="match status" value="1"/>
</dbReference>
<dbReference type="InterPro" id="IPR034193">
    <property type="entry name" value="PCSK9_ProteinaseK-like"/>
</dbReference>
<dbReference type="InterPro" id="IPR050131">
    <property type="entry name" value="Peptidase_S8_subtilisin-like"/>
</dbReference>
<dbReference type="Pfam" id="PF00082">
    <property type="entry name" value="Peptidase_S8"/>
    <property type="match status" value="1"/>
</dbReference>
<protein>
    <recommendedName>
        <fullName evidence="7">Peptidase S8/S53 domain-containing protein</fullName>
    </recommendedName>
</protein>
<name>A0A1Q9LI10_9PSEU</name>
<keyword evidence="2" id="KW-0645">Protease</keyword>
<evidence type="ECO:0000256" key="6">
    <source>
        <dbReference type="SAM" id="SignalP"/>
    </source>
</evidence>
<sequence length="301" mass="29260">MTRTRAAAALAALALSALAATPAAAADQPNPPNWGLDRIDQVTGTNGNYHYETTAANVTVYVIGTGVSPHPDFSGRLLPGHDATGGGSTADGNGSGTFLAGLVGGTTYGVAKGVKLVPVKVLGASGSGSTQTVVAGLDWVAAHATRPAVAVLSVGGGPSQALDDAVRRVISSGVTVAVAAGASASDAGNYSPSRVPEALVAGALTRTDCHASSSNYGPLVDVHAPGVDIKGPWTGGGTNTLSGTTAAAAFTGGAAALRLAVAPTMTPAQVHAAVVGSAVPSACAFPAGTPNRILHTGPFGR</sequence>
<dbReference type="RefSeq" id="WP_075976649.1">
    <property type="nucleotide sequence ID" value="NZ_MKQR01000021.1"/>
</dbReference>
<keyword evidence="9" id="KW-1185">Reference proteome</keyword>
<dbReference type="GO" id="GO:0006508">
    <property type="term" value="P:proteolysis"/>
    <property type="evidence" value="ECO:0007669"/>
    <property type="project" value="UniProtKB-KW"/>
</dbReference>
<dbReference type="STRING" id="1193682.BJP25_25790"/>
<dbReference type="PRINTS" id="PR00723">
    <property type="entry name" value="SUBTILISIN"/>
</dbReference>
<evidence type="ECO:0000256" key="3">
    <source>
        <dbReference type="ARBA" id="ARBA00022801"/>
    </source>
</evidence>
<feature type="signal peptide" evidence="6">
    <location>
        <begin position="1"/>
        <end position="25"/>
    </location>
</feature>
<dbReference type="EMBL" id="MKQR01000021">
    <property type="protein sequence ID" value="OLR91579.1"/>
    <property type="molecule type" value="Genomic_DNA"/>
</dbReference>
<keyword evidence="6" id="KW-0732">Signal</keyword>